<comment type="caution">
    <text evidence="13">The sequence shown here is derived from an EMBL/GenBank/DDBJ whole genome shotgun (WGS) entry which is preliminary data.</text>
</comment>
<dbReference type="Pfam" id="PF09457">
    <property type="entry name" value="RBD-FIP"/>
    <property type="match status" value="1"/>
</dbReference>
<dbReference type="CDD" id="cd14686">
    <property type="entry name" value="bZIP"/>
    <property type="match status" value="1"/>
</dbReference>
<dbReference type="SUPFAM" id="SSF47473">
    <property type="entry name" value="EF-hand"/>
    <property type="match status" value="1"/>
</dbReference>
<evidence type="ECO:0000259" key="12">
    <source>
        <dbReference type="PROSITE" id="PS51511"/>
    </source>
</evidence>
<dbReference type="Pfam" id="PF25450">
    <property type="entry name" value="Rab11-FIP3"/>
    <property type="match status" value="1"/>
</dbReference>
<dbReference type="InterPro" id="IPR011992">
    <property type="entry name" value="EF-hand-dom_pair"/>
</dbReference>
<feature type="region of interest" description="Disordered" evidence="10">
    <location>
        <begin position="287"/>
        <end position="313"/>
    </location>
</feature>
<keyword evidence="8" id="KW-0472">Membrane</keyword>
<reference evidence="13" key="2">
    <citation type="submission" date="2004-02" db="EMBL/GenBank/DDBJ databases">
        <authorList>
            <consortium name="Genoscope"/>
            <consortium name="Whitehead Institute Centre for Genome Research"/>
        </authorList>
    </citation>
    <scope>NUCLEOTIDE SEQUENCE</scope>
</reference>
<dbReference type="Pfam" id="PF13499">
    <property type="entry name" value="EF-hand_7"/>
    <property type="match status" value="1"/>
</dbReference>
<feature type="region of interest" description="Disordered" evidence="10">
    <location>
        <begin position="335"/>
        <end position="365"/>
    </location>
</feature>
<dbReference type="PANTHER" id="PTHR15726:SF6">
    <property type="entry name" value="RAB11 FAMILY-INTERACTING PROTEIN 3"/>
    <property type="match status" value="1"/>
</dbReference>
<keyword evidence="6" id="KW-0967">Endosome</keyword>
<reference evidence="13" key="1">
    <citation type="journal article" date="2004" name="Nature">
        <title>Genome duplication in the teleost fish Tetraodon nigroviridis reveals the early vertebrate proto-karyotype.</title>
        <authorList>
            <person name="Jaillon O."/>
            <person name="Aury J.-M."/>
            <person name="Brunet F."/>
            <person name="Petit J.-L."/>
            <person name="Stange-Thomann N."/>
            <person name="Mauceli E."/>
            <person name="Bouneau L."/>
            <person name="Fischer C."/>
            <person name="Ozouf-Costaz C."/>
            <person name="Bernot A."/>
            <person name="Nicaud S."/>
            <person name="Jaffe D."/>
            <person name="Fisher S."/>
            <person name="Lutfalla G."/>
            <person name="Dossat C."/>
            <person name="Segurens B."/>
            <person name="Dasilva C."/>
            <person name="Salanoubat M."/>
            <person name="Levy M."/>
            <person name="Boudet N."/>
            <person name="Castellano S."/>
            <person name="Anthouard V."/>
            <person name="Jubin C."/>
            <person name="Castelli V."/>
            <person name="Katinka M."/>
            <person name="Vacherie B."/>
            <person name="Biemont C."/>
            <person name="Skalli Z."/>
            <person name="Cattolico L."/>
            <person name="Poulain J."/>
            <person name="De Berardinis V."/>
            <person name="Cruaud C."/>
            <person name="Duprat S."/>
            <person name="Brottier P."/>
            <person name="Coutanceau J.-P."/>
            <person name="Gouzy J."/>
            <person name="Parra G."/>
            <person name="Lardier G."/>
            <person name="Chapple C."/>
            <person name="McKernan K.J."/>
            <person name="McEwan P."/>
            <person name="Bosak S."/>
            <person name="Kellis M."/>
            <person name="Volff J.-N."/>
            <person name="Guigo R."/>
            <person name="Zody M.C."/>
            <person name="Mesirov J."/>
            <person name="Lindblad-Toh K."/>
            <person name="Birren B."/>
            <person name="Nusbaum C."/>
            <person name="Kahn D."/>
            <person name="Robinson-Rechavi M."/>
            <person name="Laudet V."/>
            <person name="Schachter V."/>
            <person name="Quetier F."/>
            <person name="Saurin W."/>
            <person name="Scarpelli C."/>
            <person name="Wincker P."/>
            <person name="Lander E.S."/>
            <person name="Weissenbach J."/>
            <person name="Roest Crollius H."/>
        </authorList>
    </citation>
    <scope>NUCLEOTIDE SEQUENCE [LARGE SCALE GENOMIC DNA]</scope>
</reference>
<evidence type="ECO:0000259" key="11">
    <source>
        <dbReference type="PROSITE" id="PS50222"/>
    </source>
</evidence>
<keyword evidence="9" id="KW-0131">Cell cycle</keyword>
<organism evidence="13">
    <name type="scientific">Tetraodon nigroviridis</name>
    <name type="common">Spotted green pufferfish</name>
    <name type="synonym">Chelonodon nigroviridis</name>
    <dbReference type="NCBI Taxonomy" id="99883"/>
    <lineage>
        <taxon>Eukaryota</taxon>
        <taxon>Metazoa</taxon>
        <taxon>Chordata</taxon>
        <taxon>Craniata</taxon>
        <taxon>Vertebrata</taxon>
        <taxon>Euteleostomi</taxon>
        <taxon>Actinopterygii</taxon>
        <taxon>Neopterygii</taxon>
        <taxon>Teleostei</taxon>
        <taxon>Neoteleostei</taxon>
        <taxon>Acanthomorphata</taxon>
        <taxon>Eupercaria</taxon>
        <taxon>Tetraodontiformes</taxon>
        <taxon>Tetradontoidea</taxon>
        <taxon>Tetraodontidae</taxon>
        <taxon>Tetraodon</taxon>
    </lineage>
</organism>
<feature type="compositionally biased region" description="Basic and acidic residues" evidence="10">
    <location>
        <begin position="248"/>
        <end position="258"/>
    </location>
</feature>
<dbReference type="GO" id="GO:0032456">
    <property type="term" value="P:endocytic recycling"/>
    <property type="evidence" value="ECO:0007669"/>
    <property type="project" value="TreeGrafter"/>
</dbReference>
<dbReference type="SMART" id="SM00054">
    <property type="entry name" value="EFh"/>
    <property type="match status" value="2"/>
</dbReference>
<evidence type="ECO:0000256" key="6">
    <source>
        <dbReference type="ARBA" id="ARBA00022753"/>
    </source>
</evidence>
<evidence type="ECO:0000313" key="13">
    <source>
        <dbReference type="EMBL" id="CAG04351.1"/>
    </source>
</evidence>
<dbReference type="InterPro" id="IPR051977">
    <property type="entry name" value="Rab11-interacting_regulator"/>
</dbReference>
<dbReference type="PANTHER" id="PTHR15726">
    <property type="entry name" value="RAB11-FAMILY INTERACTING PROTEIN"/>
    <property type="match status" value="1"/>
</dbReference>
<dbReference type="GO" id="GO:0055038">
    <property type="term" value="C:recycling endosome membrane"/>
    <property type="evidence" value="ECO:0007669"/>
    <property type="project" value="UniProtKB-SubCell"/>
</dbReference>
<dbReference type="OrthoDB" id="418358at2759"/>
<dbReference type="GO" id="GO:0030139">
    <property type="term" value="C:endocytic vesicle"/>
    <property type="evidence" value="ECO:0007669"/>
    <property type="project" value="TreeGrafter"/>
</dbReference>
<dbReference type="GO" id="GO:0051301">
    <property type="term" value="P:cell division"/>
    <property type="evidence" value="ECO:0007669"/>
    <property type="project" value="UniProtKB-KW"/>
</dbReference>
<dbReference type="SUPFAM" id="SSF144270">
    <property type="entry name" value="Eferin C-derminal domain-like"/>
    <property type="match status" value="1"/>
</dbReference>
<evidence type="ECO:0000256" key="9">
    <source>
        <dbReference type="ARBA" id="ARBA00023306"/>
    </source>
</evidence>
<feature type="domain" description="EF-hand" evidence="11">
    <location>
        <begin position="416"/>
        <end position="451"/>
    </location>
</feature>
<evidence type="ECO:0000256" key="5">
    <source>
        <dbReference type="ARBA" id="ARBA00022618"/>
    </source>
</evidence>
<evidence type="ECO:0000256" key="3">
    <source>
        <dbReference type="ARBA" id="ARBA00004654"/>
    </source>
</evidence>
<dbReference type="PROSITE" id="PS51511">
    <property type="entry name" value="FIP_RBD"/>
    <property type="match status" value="1"/>
</dbReference>
<comment type="subcellular location">
    <subcellularLocation>
        <location evidence="2">Cleavage furrow</location>
    </subcellularLocation>
    <subcellularLocation>
        <location evidence="1">Midbody</location>
    </subcellularLocation>
    <subcellularLocation>
        <location evidence="3">Recycling endosome membrane</location>
        <topology evidence="3">Peripheral membrane protein</topology>
    </subcellularLocation>
</comment>
<dbReference type="GO" id="GO:0030496">
    <property type="term" value="C:midbody"/>
    <property type="evidence" value="ECO:0007669"/>
    <property type="project" value="UniProtKB-SubCell"/>
</dbReference>
<dbReference type="CDD" id="cd00051">
    <property type="entry name" value="EFh"/>
    <property type="match status" value="1"/>
</dbReference>
<feature type="region of interest" description="Disordered" evidence="10">
    <location>
        <begin position="134"/>
        <end position="207"/>
    </location>
</feature>
<evidence type="ECO:0000256" key="10">
    <source>
        <dbReference type="SAM" id="MobiDB-lite"/>
    </source>
</evidence>
<feature type="non-terminal residue" evidence="13">
    <location>
        <position position="1"/>
    </location>
</feature>
<dbReference type="InterPro" id="IPR019018">
    <property type="entry name" value="Rab-bd_FIP-RBD"/>
</dbReference>
<evidence type="ECO:0000256" key="8">
    <source>
        <dbReference type="ARBA" id="ARBA00023136"/>
    </source>
</evidence>
<keyword evidence="7" id="KW-0175">Coiled coil</keyword>
<dbReference type="GO" id="GO:0005509">
    <property type="term" value="F:calcium ion binding"/>
    <property type="evidence" value="ECO:0007669"/>
    <property type="project" value="InterPro"/>
</dbReference>
<dbReference type="InterPro" id="IPR057316">
    <property type="entry name" value="Rab11-FIP3/4_dom"/>
</dbReference>
<dbReference type="Gene3D" id="1.20.5.2440">
    <property type="match status" value="1"/>
</dbReference>
<protein>
    <submittedName>
        <fullName evidence="13">(spotted green pufferfish) hypothetical protein</fullName>
    </submittedName>
</protein>
<dbReference type="Gene3D" id="1.10.238.10">
    <property type="entry name" value="EF-hand"/>
    <property type="match status" value="1"/>
</dbReference>
<keyword evidence="4" id="KW-0813">Transport</keyword>
<evidence type="ECO:0000256" key="1">
    <source>
        <dbReference type="ARBA" id="ARBA00004214"/>
    </source>
</evidence>
<feature type="region of interest" description="Disordered" evidence="10">
    <location>
        <begin position="609"/>
        <end position="642"/>
    </location>
</feature>
<dbReference type="KEGG" id="tng:GSTEN00024052G001"/>
<feature type="region of interest" description="Disordered" evidence="10">
    <location>
        <begin position="792"/>
        <end position="832"/>
    </location>
</feature>
<evidence type="ECO:0000256" key="2">
    <source>
        <dbReference type="ARBA" id="ARBA00004626"/>
    </source>
</evidence>
<dbReference type="PROSITE" id="PS50222">
    <property type="entry name" value="EF_HAND_2"/>
    <property type="match status" value="1"/>
</dbReference>
<dbReference type="InterPro" id="IPR037245">
    <property type="entry name" value="FIP-RBD_C_sf"/>
</dbReference>
<evidence type="ECO:0000256" key="4">
    <source>
        <dbReference type="ARBA" id="ARBA00022448"/>
    </source>
</evidence>
<sequence length="970" mass="106154">MDLLYEDEAAGLEDLADVSDSSSEDFKCEEEQPAVSKLSFLNTHRREFSEKPEGADETSDCTWTLPFSPKLGDIFGKNSACEDVCATQTDALQSSGALSSQEELISVPVSPWKTSETEVVEGCSLVDLLSAEMPCPPSEASDGVNPQGVTEQPVNLSREEQVGLPPSQNSQTLSPETGDKGLFPGQVTDLLATCCPPPQGSAENGLSSDHTAASLLHAEGSLLDLEVPDWGGTLSLCPTSPGEGSASRSHEPGVERTGEISNLTPEPCENGWCAVEVSLESSSVMATRAEDDVPPGGFTSQRDPKALMEPQGSQATASCLAAADLYNGEMSELVPQQGAQNGSDPAPVTAEESLSGTSQPAGSNARVSPLEFLVQGLHSSAPEPGRTNEQAVTIALSDMVADDSLPPVPPANAEEDDVSPLKAVFDALDQDGDGFVRIEEFLEFAAAYGADQVKDLTKFLDPSGLGVISFEDFHRGISAVTDGGPDPQLYRANYSRGDRAGGCPEEYDEQNEVTDSAYLGSESTYSECETFTDEDTGALVPPEMHEDVETDSGIEATLHDPEDTGTRFSLNSELHSHKPAMLTVIGGEEEHFEDFGESNTSELLLESAVDGTEQPGDSQLLEPPAQVNGSSPLSPSAGKRLSSKKVARHLLQNSSMTLDTMSDLTRDIMELADNDITDKVLLLERRVAELEKESEASVEQHARLRQENLHLVHRANALEEQLKEQELQAHEQLQQESRRQKEATVKLEREREMELENLNTRLQQLDEENSELRSCVPCLRANIGRLEEEKMKLQDERDTMSDRLQEETEFRKKMADKLSHERHQSQKEKEGTQELIEDLRKQLEHLQLYKLEAEAKRGRTPGAGLQEYQTRTREAELEQEIRRLKQDNRSLKEQNDELNGQIINLSIQGAKNLMSASFSDSLAAEINSVSRSELMEAVHKQEEINYRLQDYIDKIIVAIMESNPSILEVK</sequence>
<accession>Q4S4T1</accession>
<evidence type="ECO:0000256" key="7">
    <source>
        <dbReference type="ARBA" id="ARBA00023054"/>
    </source>
</evidence>
<dbReference type="AlphaFoldDB" id="Q4S4T1"/>
<feature type="region of interest" description="Disordered" evidence="10">
    <location>
        <begin position="239"/>
        <end position="265"/>
    </location>
</feature>
<keyword evidence="5" id="KW-0132">Cell division</keyword>
<dbReference type="EMBL" id="CAAE01014738">
    <property type="protein sequence ID" value="CAG04351.1"/>
    <property type="molecule type" value="Genomic_DNA"/>
</dbReference>
<dbReference type="InterPro" id="IPR002048">
    <property type="entry name" value="EF_hand_dom"/>
</dbReference>
<feature type="compositionally biased region" description="Polar residues" evidence="10">
    <location>
        <begin position="166"/>
        <end position="175"/>
    </location>
</feature>
<feature type="domain" description="FIP-RBD" evidence="12">
    <location>
        <begin position="908"/>
        <end position="970"/>
    </location>
</feature>
<dbReference type="GO" id="GO:0032154">
    <property type="term" value="C:cleavage furrow"/>
    <property type="evidence" value="ECO:0007669"/>
    <property type="project" value="UniProtKB-SubCell"/>
</dbReference>
<proteinExistence type="predicted"/>
<dbReference type="FunFam" id="1.20.5.2440:FF:000001">
    <property type="entry name" value="RAB11 family interacting protein 4"/>
    <property type="match status" value="1"/>
</dbReference>
<feature type="compositionally biased region" description="Polar residues" evidence="10">
    <location>
        <begin position="352"/>
        <end position="365"/>
    </location>
</feature>
<name>Q4S4T1_TETNG</name>
<dbReference type="GO" id="GO:0032465">
    <property type="term" value="P:regulation of cytokinesis"/>
    <property type="evidence" value="ECO:0007669"/>
    <property type="project" value="TreeGrafter"/>
</dbReference>
<gene>
    <name evidence="13" type="ORF">GSTENG00024052001</name>
</gene>